<dbReference type="KEGG" id="snan:I6N98_10975"/>
<evidence type="ECO:0000256" key="2">
    <source>
        <dbReference type="ARBA" id="ARBA00005318"/>
    </source>
</evidence>
<dbReference type="InterPro" id="IPR024230">
    <property type="entry name" value="GspL_cyto_dom"/>
</dbReference>
<keyword evidence="5" id="KW-0997">Cell inner membrane</keyword>
<feature type="domain" description="GspL cytoplasmic actin-ATPase-like" evidence="12">
    <location>
        <begin position="5"/>
        <end position="230"/>
    </location>
</feature>
<dbReference type="GO" id="GO:0005886">
    <property type="term" value="C:plasma membrane"/>
    <property type="evidence" value="ECO:0007669"/>
    <property type="project" value="UniProtKB-SubCell"/>
</dbReference>
<dbReference type="NCBIfam" id="TIGR01709">
    <property type="entry name" value="typeII_sec_gspL"/>
    <property type="match status" value="1"/>
</dbReference>
<dbReference type="Proteomes" id="UP000596063">
    <property type="component" value="Chromosome"/>
</dbReference>
<gene>
    <name evidence="14" type="primary">gspL</name>
    <name evidence="14" type="ORF">I6N98_10975</name>
</gene>
<feature type="transmembrane region" description="Helical" evidence="11">
    <location>
        <begin position="243"/>
        <end position="264"/>
    </location>
</feature>
<keyword evidence="8 11" id="KW-1133">Transmembrane helix</keyword>
<keyword evidence="9 11" id="KW-0472">Membrane</keyword>
<comment type="similarity">
    <text evidence="2 10">Belongs to the GSP L family.</text>
</comment>
<sequence length="394" mass="43190">MSDLLLLELPVHRTDTVRWLRWDSAAGRVKDRGELAVEDGLSALAAHHSDAACYAIVPGEAVSWHQVVLPKAGRVGLSALPFQLEDRLCSDLDGVHIAHAPIKANQPTDVLIVERALMQGWFQQIRDCGLRIRGMLPDYAVIPENVVLLDEQRATAHLEKGAAALQSANFPVWWQLAGKPEAQFYCADTLRGSDALGDYQPTDFFNDRLAMLAQCFQPWSCSLLSGEFALQDKQRQAIKRLRWPAAVAVTLLLALVANFILATVDMNRRAEALDQAMNDLYRQTFPGARVVNARSQMRSQLNALSQGGSESQFLPWLDRIATASRGRESIILLQLSFESDPAVIKLSVKGDSYDAVEQWVAALSGQGFDVSRGAFGQQDGGGVSGQVTLRGEGQ</sequence>
<dbReference type="RefSeq" id="WP_198568409.1">
    <property type="nucleotide sequence ID" value="NZ_CP066167.1"/>
</dbReference>
<dbReference type="AlphaFoldDB" id="A0A7T4QYC8"/>
<dbReference type="GO" id="GO:0015628">
    <property type="term" value="P:protein secretion by the type II secretion system"/>
    <property type="evidence" value="ECO:0007669"/>
    <property type="project" value="InterPro"/>
</dbReference>
<evidence type="ECO:0000256" key="3">
    <source>
        <dbReference type="ARBA" id="ARBA00022448"/>
    </source>
</evidence>
<dbReference type="Gene3D" id="3.30.420.380">
    <property type="match status" value="1"/>
</dbReference>
<proteinExistence type="inferred from homology"/>
<dbReference type="InterPro" id="IPR043129">
    <property type="entry name" value="ATPase_NBD"/>
</dbReference>
<evidence type="ECO:0000259" key="13">
    <source>
        <dbReference type="Pfam" id="PF12693"/>
    </source>
</evidence>
<evidence type="ECO:0000256" key="6">
    <source>
        <dbReference type="ARBA" id="ARBA00022692"/>
    </source>
</evidence>
<protein>
    <recommendedName>
        <fullName evidence="10">Type II secretion system protein L</fullName>
        <shortName evidence="10">T2SS protein L</shortName>
    </recommendedName>
</protein>
<dbReference type="GO" id="GO:0015627">
    <property type="term" value="C:type II protein secretion system complex"/>
    <property type="evidence" value="ECO:0007669"/>
    <property type="project" value="InterPro"/>
</dbReference>
<dbReference type="Pfam" id="PF12693">
    <property type="entry name" value="GspL_C"/>
    <property type="match status" value="1"/>
</dbReference>
<dbReference type="GO" id="GO:0009276">
    <property type="term" value="C:Gram-negative-bacterium-type cell wall"/>
    <property type="evidence" value="ECO:0007669"/>
    <property type="project" value="InterPro"/>
</dbReference>
<dbReference type="InterPro" id="IPR007812">
    <property type="entry name" value="T2SS_protein-GspL"/>
</dbReference>
<comment type="subcellular location">
    <subcellularLocation>
        <location evidence="1">Cell inner membrane</location>
        <topology evidence="1">Single-pass membrane protein</topology>
    </subcellularLocation>
</comment>
<evidence type="ECO:0000256" key="4">
    <source>
        <dbReference type="ARBA" id="ARBA00022475"/>
    </source>
</evidence>
<keyword evidence="15" id="KW-1185">Reference proteome</keyword>
<name>A0A7T4QYC8_9GAMM</name>
<keyword evidence="3 10" id="KW-0813">Transport</keyword>
<organism evidence="14 15">
    <name type="scientific">Spongiibacter nanhainus</name>
    <dbReference type="NCBI Taxonomy" id="2794344"/>
    <lineage>
        <taxon>Bacteria</taxon>
        <taxon>Pseudomonadati</taxon>
        <taxon>Pseudomonadota</taxon>
        <taxon>Gammaproteobacteria</taxon>
        <taxon>Cellvibrionales</taxon>
        <taxon>Spongiibacteraceae</taxon>
        <taxon>Spongiibacter</taxon>
    </lineage>
</organism>
<feature type="domain" description="GspL periplasmic" evidence="13">
    <location>
        <begin position="241"/>
        <end position="390"/>
    </location>
</feature>
<evidence type="ECO:0000256" key="1">
    <source>
        <dbReference type="ARBA" id="ARBA00004377"/>
    </source>
</evidence>
<dbReference type="Gene3D" id="3.30.1360.100">
    <property type="entry name" value="General secretion pathway protein M, EpsM"/>
    <property type="match status" value="1"/>
</dbReference>
<dbReference type="Pfam" id="PF05134">
    <property type="entry name" value="T2SSL"/>
    <property type="match status" value="1"/>
</dbReference>
<dbReference type="SUPFAM" id="SSF53067">
    <property type="entry name" value="Actin-like ATPase domain"/>
    <property type="match status" value="1"/>
</dbReference>
<evidence type="ECO:0000313" key="14">
    <source>
        <dbReference type="EMBL" id="QQD16907.1"/>
    </source>
</evidence>
<reference evidence="14 15" key="1">
    <citation type="submission" date="2020-12" db="EMBL/GenBank/DDBJ databases">
        <authorList>
            <person name="Shan Y."/>
        </authorList>
    </citation>
    <scope>NUCLEOTIDE SEQUENCE [LARGE SCALE GENOMIC DNA]</scope>
    <source>
        <strain evidence="15">csc3.9</strain>
    </source>
</reference>
<evidence type="ECO:0000256" key="5">
    <source>
        <dbReference type="ARBA" id="ARBA00022519"/>
    </source>
</evidence>
<accession>A0A7T4QYC8</accession>
<keyword evidence="4" id="KW-1003">Cell membrane</keyword>
<dbReference type="CDD" id="cd24017">
    <property type="entry name" value="ASKHA_T2SSL_N"/>
    <property type="match status" value="1"/>
</dbReference>
<comment type="function">
    <text evidence="10">Inner membrane component of the type II secretion system required for the energy-dependent secretion of extracellular factors such as proteases and toxins from the periplasm.</text>
</comment>
<dbReference type="EMBL" id="CP066167">
    <property type="protein sequence ID" value="QQD16907.1"/>
    <property type="molecule type" value="Genomic_DNA"/>
</dbReference>
<evidence type="ECO:0000256" key="11">
    <source>
        <dbReference type="SAM" id="Phobius"/>
    </source>
</evidence>
<keyword evidence="6 11" id="KW-0812">Transmembrane</keyword>
<evidence type="ECO:0000259" key="12">
    <source>
        <dbReference type="Pfam" id="PF05134"/>
    </source>
</evidence>
<evidence type="ECO:0000256" key="9">
    <source>
        <dbReference type="ARBA" id="ARBA00023136"/>
    </source>
</evidence>
<dbReference type="PIRSF" id="PIRSF015761">
    <property type="entry name" value="Protein_L"/>
    <property type="match status" value="1"/>
</dbReference>
<dbReference type="InterPro" id="IPR025691">
    <property type="entry name" value="GspL_pp_dom"/>
</dbReference>
<evidence type="ECO:0000256" key="8">
    <source>
        <dbReference type="ARBA" id="ARBA00022989"/>
    </source>
</evidence>
<keyword evidence="7 10" id="KW-0653">Protein transport</keyword>
<evidence type="ECO:0000256" key="10">
    <source>
        <dbReference type="PIRNR" id="PIRNR015761"/>
    </source>
</evidence>
<evidence type="ECO:0000313" key="15">
    <source>
        <dbReference type="Proteomes" id="UP000596063"/>
    </source>
</evidence>
<evidence type="ECO:0000256" key="7">
    <source>
        <dbReference type="ARBA" id="ARBA00022927"/>
    </source>
</evidence>